<dbReference type="EMBL" id="MUJZ01051024">
    <property type="protein sequence ID" value="OTF73569.1"/>
    <property type="molecule type" value="Genomic_DNA"/>
</dbReference>
<dbReference type="Proteomes" id="UP000194236">
    <property type="component" value="Unassembled WGS sequence"/>
</dbReference>
<name>A0A1Y3AYH6_EURMA</name>
<comment type="caution">
    <text evidence="1">The sequence shown here is derived from an EMBL/GenBank/DDBJ whole genome shotgun (WGS) entry which is preliminary data.</text>
</comment>
<proteinExistence type="predicted"/>
<dbReference type="AlphaFoldDB" id="A0A1Y3AYH6"/>
<accession>A0A1Y3AYH6</accession>
<keyword evidence="2" id="KW-1185">Reference proteome</keyword>
<evidence type="ECO:0000313" key="1">
    <source>
        <dbReference type="EMBL" id="OTF73569.1"/>
    </source>
</evidence>
<gene>
    <name evidence="1" type="ORF">BLA29_011878</name>
</gene>
<sequence>MFLDPADVYIHSNAPAVNYASNEKYGGSSDGGYGKRSLSNGAGYGGMTSSYTKLSSPSYSNGGSSVCVV</sequence>
<protein>
    <submittedName>
        <fullName evidence="1">Uncharacterized protein</fullName>
    </submittedName>
</protein>
<organism evidence="1 2">
    <name type="scientific">Euroglyphus maynei</name>
    <name type="common">Mayne's house dust mite</name>
    <dbReference type="NCBI Taxonomy" id="6958"/>
    <lineage>
        <taxon>Eukaryota</taxon>
        <taxon>Metazoa</taxon>
        <taxon>Ecdysozoa</taxon>
        <taxon>Arthropoda</taxon>
        <taxon>Chelicerata</taxon>
        <taxon>Arachnida</taxon>
        <taxon>Acari</taxon>
        <taxon>Acariformes</taxon>
        <taxon>Sarcoptiformes</taxon>
        <taxon>Astigmata</taxon>
        <taxon>Psoroptidia</taxon>
        <taxon>Analgoidea</taxon>
        <taxon>Pyroglyphidae</taxon>
        <taxon>Pyroglyphinae</taxon>
        <taxon>Euroglyphus</taxon>
    </lineage>
</organism>
<reference evidence="1 2" key="1">
    <citation type="submission" date="2017-03" db="EMBL/GenBank/DDBJ databases">
        <title>Genome Survey of Euroglyphus maynei.</title>
        <authorList>
            <person name="Arlian L.G."/>
            <person name="Morgan M.S."/>
            <person name="Rider S.D."/>
        </authorList>
    </citation>
    <scope>NUCLEOTIDE SEQUENCE [LARGE SCALE GENOMIC DNA]</scope>
    <source>
        <strain evidence="1">Arlian Lab</strain>
        <tissue evidence="1">Whole body</tissue>
    </source>
</reference>
<evidence type="ECO:0000313" key="2">
    <source>
        <dbReference type="Proteomes" id="UP000194236"/>
    </source>
</evidence>